<evidence type="ECO:0000313" key="3">
    <source>
        <dbReference type="Proteomes" id="UP000286806"/>
    </source>
</evidence>
<dbReference type="SUPFAM" id="SSF51182">
    <property type="entry name" value="RmlC-like cupins"/>
    <property type="match status" value="2"/>
</dbReference>
<protein>
    <recommendedName>
        <fullName evidence="1">ChrR-like cupin domain-containing protein</fullName>
    </recommendedName>
</protein>
<dbReference type="AlphaFoldDB" id="A0A401K0M9"/>
<evidence type="ECO:0000259" key="1">
    <source>
        <dbReference type="Pfam" id="PF12973"/>
    </source>
</evidence>
<evidence type="ECO:0000313" key="2">
    <source>
        <dbReference type="EMBL" id="GCB02195.1"/>
    </source>
</evidence>
<accession>A0A401K0M9</accession>
<reference evidence="2 3" key="1">
    <citation type="journal article" date="2019" name="Front. Microbiol.">
        <title>Genomes of Neutrophilic Sulfur-Oxidizing Chemolithoautotrophs Representing 9 Proteobacterial Species From 8 Genera.</title>
        <authorList>
            <person name="Watanabe T."/>
            <person name="Kojima H."/>
            <person name="Umezawa K."/>
            <person name="Hori C."/>
            <person name="Takasuka T.E."/>
            <person name="Kato Y."/>
            <person name="Fukui M."/>
        </authorList>
    </citation>
    <scope>NUCLEOTIDE SEQUENCE [LARGE SCALE GENOMIC DNA]</scope>
    <source>
        <strain evidence="2 3">TTN</strain>
    </source>
</reference>
<proteinExistence type="predicted"/>
<sequence>MIINADHSQRALVDPAQLSWMDSPLPGVARRMLERNGAEAARATSIVRYQPGAGFDAHTHPQGEEILVLEGIFEDEYGVYPAGTYLKNPPGSAHRPFSRSGCTLFVKLRYMQPGDTQRVVIHTHESHWLPGLVEGLQVLPLSESGGEHTALVRWQPGTRFQPHRHYGGEEILVLEGVFQDEFGDYGPGMWLRSPHLSMHQPFSEPGCTILVKVGHLDVAT</sequence>
<feature type="domain" description="ChrR-like cupin" evidence="1">
    <location>
        <begin position="117"/>
        <end position="216"/>
    </location>
</feature>
<dbReference type="InterPro" id="IPR014710">
    <property type="entry name" value="RmlC-like_jellyroll"/>
</dbReference>
<dbReference type="Pfam" id="PF12973">
    <property type="entry name" value="Cupin_7"/>
    <property type="match status" value="2"/>
</dbReference>
<dbReference type="RefSeq" id="WP_124705941.1">
    <property type="nucleotide sequence ID" value="NZ_BGOW01000036.1"/>
</dbReference>
<dbReference type="EMBL" id="BGOW01000036">
    <property type="protein sequence ID" value="GCB02195.1"/>
    <property type="molecule type" value="Genomic_DNA"/>
</dbReference>
<dbReference type="PANTHER" id="PTHR38599">
    <property type="entry name" value="CUPIN DOMAIN PROTEIN (AFU_ORTHOLOGUE AFUA_3G13620)"/>
    <property type="match status" value="1"/>
</dbReference>
<dbReference type="Gene3D" id="2.60.120.10">
    <property type="entry name" value="Jelly Rolls"/>
    <property type="match status" value="2"/>
</dbReference>
<gene>
    <name evidence="2" type="ORF">SFMTTN_3015</name>
</gene>
<name>A0A401K0M9_9PROT</name>
<feature type="domain" description="ChrR-like cupin" evidence="1">
    <location>
        <begin position="9"/>
        <end position="111"/>
    </location>
</feature>
<organism evidence="2 3">
    <name type="scientific">Sulfuriferula multivorans</name>
    <dbReference type="NCBI Taxonomy" id="1559896"/>
    <lineage>
        <taxon>Bacteria</taxon>
        <taxon>Pseudomonadati</taxon>
        <taxon>Pseudomonadota</taxon>
        <taxon>Betaproteobacteria</taxon>
        <taxon>Nitrosomonadales</taxon>
        <taxon>Sulfuricellaceae</taxon>
        <taxon>Sulfuriferula</taxon>
    </lineage>
</organism>
<dbReference type="InterPro" id="IPR025979">
    <property type="entry name" value="ChrR-like_cupin_dom"/>
</dbReference>
<keyword evidence="3" id="KW-1185">Reference proteome</keyword>
<dbReference type="Proteomes" id="UP000286806">
    <property type="component" value="Unassembled WGS sequence"/>
</dbReference>
<dbReference type="InterPro" id="IPR011051">
    <property type="entry name" value="RmlC_Cupin_sf"/>
</dbReference>
<comment type="caution">
    <text evidence="2">The sequence shown here is derived from an EMBL/GenBank/DDBJ whole genome shotgun (WGS) entry which is preliminary data.</text>
</comment>
<dbReference type="OrthoDB" id="9801227at2"/>
<dbReference type="PANTHER" id="PTHR38599:SF1">
    <property type="entry name" value="CUPIN DOMAIN PROTEIN (AFU_ORTHOLOGUE AFUA_3G13620)"/>
    <property type="match status" value="1"/>
</dbReference>
<dbReference type="CDD" id="cd20303">
    <property type="entry name" value="cupin_ChrR_1"/>
    <property type="match status" value="2"/>
</dbReference>